<keyword evidence="3" id="KW-1185">Reference proteome</keyword>
<comment type="caution">
    <text evidence="2">The sequence shown here is derived from an EMBL/GenBank/DDBJ whole genome shotgun (WGS) entry which is preliminary data.</text>
</comment>
<feature type="region of interest" description="Disordered" evidence="1">
    <location>
        <begin position="1"/>
        <end position="44"/>
    </location>
</feature>
<dbReference type="Proteomes" id="UP000320762">
    <property type="component" value="Unassembled WGS sequence"/>
</dbReference>
<feature type="region of interest" description="Disordered" evidence="1">
    <location>
        <begin position="356"/>
        <end position="432"/>
    </location>
</feature>
<gene>
    <name evidence="2" type="ORF">BD626DRAFT_570374</name>
</gene>
<feature type="region of interest" description="Disordered" evidence="1">
    <location>
        <begin position="580"/>
        <end position="869"/>
    </location>
</feature>
<sequence length="946" mass="100281">MEHTSSDGIGTGPALNLHFDYGRQPPRQVPQSWPLPQQPQPAPQTMSLQENMMQARLAPVPPAAFATNPSPESVLALLNRVLERVRVQEDLFHIRDNALHNREADHVAAGIMGPLEAAHQRGRELDDREQYLIECEATLVQQSHNLRVSEQALRDREKRLTIWERRLREAEMVLLRRAKQWKHYSHQLMAISRAAKAGPGGAASEQGAKTPAQDTSTRQRKHSHTHSNGGSITTFPTMPATPILIDLTTPPSSPHTQAMDVDDAGPSRPQTAPGNAQRDANPAAAGGTPSQPSNQPATPVSQSKPERRYHSADHTRGTVHETSHINIPHPTSWIMHNAGGQPQARTLSAPLLASTGPAQHASMQAQQASMPAQQTSMPEPKQSVPAPQHSMSPPGASRPEFLQLLSSHSHPRSRTPPPTGGTPSQSASAFVGRPPAHNAQMQVQAGLRSSEAYSHRVEPIRKSTHTHKAATTRLEHLLELAYGSKLISCSTSSRCSNVDNCNGCIILGTAAIFAAANIACSSDLSSASDLPSTSHVTCTSHVASTPLVTSAALVTPAALITSTSHVALAAIFREDDGAGVEAENADKAAVKEESSDMEIDELADDGSDPAPMQVDGRANITGGSGENQHDAHAARQLPESSPVLPTRLSNETPMQKNVDDATFMPPPPISAAGPVFPTAQQPATSNAPQGAPKPAALDLSRTVAPATSKAAGSPTTPKGTAASSAPPKKMAFPFKKKPPPSTSGTTVAATWAHNPADLRPASASVAATTSVSFASKPASPSKPSYATSQLAATRSASESSRGPASSPSATHPAKYATSSTTPYTPARKPMFTSKPASASKPMFTRSAQPPSTSSVSTQDAATRKEEPEQGLSFRHLQVVMKLEDDGTWKCRLCSSIGKSKRFGKHTLMPDLAAHIRDVHPIAARDLAGVRNWELADIRGRLGLGKQ</sequence>
<feature type="compositionally biased region" description="Polar residues" evidence="1">
    <location>
        <begin position="713"/>
        <end position="723"/>
    </location>
</feature>
<feature type="compositionally biased region" description="Low complexity" evidence="1">
    <location>
        <begin position="357"/>
        <end position="374"/>
    </location>
</feature>
<dbReference type="AlphaFoldDB" id="A0A550CBI9"/>
<organism evidence="2 3">
    <name type="scientific">Schizophyllum amplum</name>
    <dbReference type="NCBI Taxonomy" id="97359"/>
    <lineage>
        <taxon>Eukaryota</taxon>
        <taxon>Fungi</taxon>
        <taxon>Dikarya</taxon>
        <taxon>Basidiomycota</taxon>
        <taxon>Agaricomycotina</taxon>
        <taxon>Agaricomycetes</taxon>
        <taxon>Agaricomycetidae</taxon>
        <taxon>Agaricales</taxon>
        <taxon>Schizophyllaceae</taxon>
        <taxon>Schizophyllum</taxon>
    </lineage>
</organism>
<feature type="compositionally biased region" description="Basic and acidic residues" evidence="1">
    <location>
        <begin position="584"/>
        <end position="594"/>
    </location>
</feature>
<dbReference type="EMBL" id="VDMD01000014">
    <property type="protein sequence ID" value="TRM62159.1"/>
    <property type="molecule type" value="Genomic_DNA"/>
</dbReference>
<accession>A0A550CBI9</accession>
<evidence type="ECO:0000313" key="3">
    <source>
        <dbReference type="Proteomes" id="UP000320762"/>
    </source>
</evidence>
<feature type="compositionally biased region" description="Low complexity" evidence="1">
    <location>
        <begin position="761"/>
        <end position="809"/>
    </location>
</feature>
<feature type="region of interest" description="Disordered" evidence="1">
    <location>
        <begin position="195"/>
        <end position="342"/>
    </location>
</feature>
<evidence type="ECO:0000256" key="1">
    <source>
        <dbReference type="SAM" id="MobiDB-lite"/>
    </source>
</evidence>
<feature type="compositionally biased region" description="Polar residues" evidence="1">
    <location>
        <begin position="288"/>
        <end position="303"/>
    </location>
</feature>
<feature type="compositionally biased region" description="Polar residues" evidence="1">
    <location>
        <begin position="226"/>
        <end position="236"/>
    </location>
</feature>
<evidence type="ECO:0000313" key="2">
    <source>
        <dbReference type="EMBL" id="TRM62159.1"/>
    </source>
</evidence>
<feature type="compositionally biased region" description="Acidic residues" evidence="1">
    <location>
        <begin position="595"/>
        <end position="607"/>
    </location>
</feature>
<proteinExistence type="predicted"/>
<reference evidence="2 3" key="1">
    <citation type="journal article" date="2019" name="New Phytol.">
        <title>Comparative genomics reveals unique wood-decay strategies and fruiting body development in the Schizophyllaceae.</title>
        <authorList>
            <person name="Almasi E."/>
            <person name="Sahu N."/>
            <person name="Krizsan K."/>
            <person name="Balint B."/>
            <person name="Kovacs G.M."/>
            <person name="Kiss B."/>
            <person name="Cseklye J."/>
            <person name="Drula E."/>
            <person name="Henrissat B."/>
            <person name="Nagy I."/>
            <person name="Chovatia M."/>
            <person name="Adam C."/>
            <person name="LaButti K."/>
            <person name="Lipzen A."/>
            <person name="Riley R."/>
            <person name="Grigoriev I.V."/>
            <person name="Nagy L.G."/>
        </authorList>
    </citation>
    <scope>NUCLEOTIDE SEQUENCE [LARGE SCALE GENOMIC DNA]</scope>
    <source>
        <strain evidence="2 3">NL-1724</strain>
    </source>
</reference>
<feature type="compositionally biased region" description="Basic and acidic residues" evidence="1">
    <location>
        <begin position="304"/>
        <end position="323"/>
    </location>
</feature>
<feature type="compositionally biased region" description="Polar residues" evidence="1">
    <location>
        <begin position="845"/>
        <end position="860"/>
    </location>
</feature>
<feature type="compositionally biased region" description="Polar residues" evidence="1">
    <location>
        <begin position="678"/>
        <end position="688"/>
    </location>
</feature>
<protein>
    <submittedName>
        <fullName evidence="2">Uncharacterized protein</fullName>
    </submittedName>
</protein>
<name>A0A550CBI9_9AGAR</name>